<gene>
    <name evidence="2" type="ORF">C9I89_19020</name>
</gene>
<comment type="caution">
    <text evidence="2">The sequence shown here is derived from an EMBL/GenBank/DDBJ whole genome shotgun (WGS) entry which is preliminary data.</text>
</comment>
<feature type="non-terminal residue" evidence="2">
    <location>
        <position position="1"/>
    </location>
</feature>
<name>A0A2T3MTG2_9GAMM</name>
<proteinExistence type="predicted"/>
<evidence type="ECO:0000313" key="2">
    <source>
        <dbReference type="EMBL" id="PSW02067.1"/>
    </source>
</evidence>
<organism evidence="2 3">
    <name type="scientific">Photobacterium lipolyticum</name>
    <dbReference type="NCBI Taxonomy" id="266810"/>
    <lineage>
        <taxon>Bacteria</taxon>
        <taxon>Pseudomonadati</taxon>
        <taxon>Pseudomonadota</taxon>
        <taxon>Gammaproteobacteria</taxon>
        <taxon>Vibrionales</taxon>
        <taxon>Vibrionaceae</taxon>
        <taxon>Photobacterium</taxon>
    </lineage>
</organism>
<dbReference type="EMBL" id="PYMC01000019">
    <property type="protein sequence ID" value="PSW02067.1"/>
    <property type="molecule type" value="Genomic_DNA"/>
</dbReference>
<keyword evidence="1" id="KW-0812">Transmembrane</keyword>
<keyword evidence="1" id="KW-1133">Transmembrane helix</keyword>
<evidence type="ECO:0000256" key="1">
    <source>
        <dbReference type="SAM" id="Phobius"/>
    </source>
</evidence>
<reference evidence="2 3" key="1">
    <citation type="submission" date="2018-03" db="EMBL/GenBank/DDBJ databases">
        <title>Whole genome sequencing of Histamine producing bacteria.</title>
        <authorList>
            <person name="Butler K."/>
        </authorList>
    </citation>
    <scope>NUCLEOTIDE SEQUENCE [LARGE SCALE GENOMIC DNA]</scope>
    <source>
        <strain evidence="2 3">DSM 16190</strain>
    </source>
</reference>
<keyword evidence="1" id="KW-0472">Membrane</keyword>
<dbReference type="AlphaFoldDB" id="A0A2T3MTG2"/>
<sequence length="76" mass="8814">GSMVLWFYGSMVLWFYGSMVLWFYGSMVLWFYGSMVLWFYGSASRLSDPQKKSRFGSFSKLEPSYSTLLLHRASGP</sequence>
<evidence type="ECO:0000313" key="3">
    <source>
        <dbReference type="Proteomes" id="UP000240904"/>
    </source>
</evidence>
<dbReference type="Proteomes" id="UP000240904">
    <property type="component" value="Unassembled WGS sequence"/>
</dbReference>
<keyword evidence="3" id="KW-1185">Reference proteome</keyword>
<accession>A0A2T3MTG2</accession>
<protein>
    <submittedName>
        <fullName evidence="2">Uncharacterized protein</fullName>
    </submittedName>
</protein>
<feature type="transmembrane region" description="Helical" evidence="1">
    <location>
        <begin position="20"/>
        <end position="41"/>
    </location>
</feature>